<sequence>MKDGVGKQDFDLGALLHPARAFEHPLEVVEDPDLTLNEKRAILASWASDACAMEAAPQLRVLPRGRTVAFDDIMDALRSLDREDAVASHRFRRLERRRRIFARARRPADRSAPLQ</sequence>
<comment type="caution">
    <text evidence="1">The sequence shown here is derived from an EMBL/GenBank/DDBJ whole genome shotgun (WGS) entry which is preliminary data.</text>
</comment>
<gene>
    <name evidence="1" type="ORF">J3R73_001876</name>
</gene>
<evidence type="ECO:0000313" key="2">
    <source>
        <dbReference type="Proteomes" id="UP001237448"/>
    </source>
</evidence>
<dbReference type="RefSeq" id="WP_307425417.1">
    <property type="nucleotide sequence ID" value="NZ_JAUSVK010000001.1"/>
</dbReference>
<name>A0ABU0FD44_9HYPH</name>
<organism evidence="1 2">
    <name type="scientific">Labrys monachus</name>
    <dbReference type="NCBI Taxonomy" id="217067"/>
    <lineage>
        <taxon>Bacteria</taxon>
        <taxon>Pseudomonadati</taxon>
        <taxon>Pseudomonadota</taxon>
        <taxon>Alphaproteobacteria</taxon>
        <taxon>Hyphomicrobiales</taxon>
        <taxon>Xanthobacteraceae</taxon>
        <taxon>Labrys</taxon>
    </lineage>
</organism>
<dbReference type="Proteomes" id="UP001237448">
    <property type="component" value="Unassembled WGS sequence"/>
</dbReference>
<reference evidence="1 2" key="1">
    <citation type="submission" date="2023-07" db="EMBL/GenBank/DDBJ databases">
        <title>Genomic Encyclopedia of Type Strains, Phase IV (KMG-IV): sequencing the most valuable type-strain genomes for metagenomic binning, comparative biology and taxonomic classification.</title>
        <authorList>
            <person name="Goeker M."/>
        </authorList>
    </citation>
    <scope>NUCLEOTIDE SEQUENCE [LARGE SCALE GENOMIC DNA]</scope>
    <source>
        <strain evidence="1 2">DSM 5896</strain>
    </source>
</reference>
<protein>
    <submittedName>
        <fullName evidence="1">Uncharacterized protein</fullName>
    </submittedName>
</protein>
<accession>A0ABU0FD44</accession>
<proteinExistence type="predicted"/>
<dbReference type="EMBL" id="JAUSVK010000001">
    <property type="protein sequence ID" value="MDQ0392084.1"/>
    <property type="molecule type" value="Genomic_DNA"/>
</dbReference>
<evidence type="ECO:0000313" key="1">
    <source>
        <dbReference type="EMBL" id="MDQ0392084.1"/>
    </source>
</evidence>
<keyword evidence="2" id="KW-1185">Reference proteome</keyword>